<dbReference type="EMBL" id="JAELVF020000001">
    <property type="protein sequence ID" value="MBU7598598.1"/>
    <property type="molecule type" value="Genomic_DNA"/>
</dbReference>
<sequence>MPRPASGAPDRAASAQRRSPHTLFTTRPTAGRAHLRRGTTVSPLAPADPTVLHPIPDHPRVVLLKPLVTSPLIEVGEFSYYDDSGDPTAFERHNVLYHYGPEKLVIGKFCALGEGVRFLMNGANHRLDGPSAYPFPIMGASWGDHFDLLTGLEGRGDTVVGHDVWLGYRAMVMPGVRIGHGAIVAAGSVVVQDVPDYGVVGGNPARLLRHRHSESDIRRLLELAWWDWPLEHLTAHVRTVMAGSIEELEAVAPPREE</sequence>
<gene>
    <name evidence="2" type="ORF">JGS22_013485</name>
</gene>
<protein>
    <submittedName>
        <fullName evidence="2">CatB-related O-acetyltransferase</fullName>
    </submittedName>
</protein>
<dbReference type="InterPro" id="IPR001451">
    <property type="entry name" value="Hexapep"/>
</dbReference>
<dbReference type="GO" id="GO:0016740">
    <property type="term" value="F:transferase activity"/>
    <property type="evidence" value="ECO:0007669"/>
    <property type="project" value="InterPro"/>
</dbReference>
<comment type="caution">
    <text evidence="2">The sequence shown here is derived from an EMBL/GenBank/DDBJ whole genome shotgun (WGS) entry which is preliminary data.</text>
</comment>
<dbReference type="PANTHER" id="PTHR43300:SF11">
    <property type="entry name" value="ACETYLTRANSFERASE RV3034C-RELATED"/>
    <property type="match status" value="1"/>
</dbReference>
<evidence type="ECO:0000256" key="1">
    <source>
        <dbReference type="SAM" id="MobiDB-lite"/>
    </source>
</evidence>
<evidence type="ECO:0000313" key="2">
    <source>
        <dbReference type="EMBL" id="MBU7598598.1"/>
    </source>
</evidence>
<dbReference type="Proteomes" id="UP000694501">
    <property type="component" value="Unassembled WGS sequence"/>
</dbReference>
<reference evidence="2" key="1">
    <citation type="submission" date="2021-06" db="EMBL/GenBank/DDBJ databases">
        <title>Sequencing of actinobacteria type strains.</title>
        <authorList>
            <person name="Nguyen G.-S."/>
            <person name="Wentzel A."/>
        </authorList>
    </citation>
    <scope>NUCLEOTIDE SEQUENCE</scope>
    <source>
        <strain evidence="2">P38-E01</strain>
    </source>
</reference>
<dbReference type="Pfam" id="PF00132">
    <property type="entry name" value="Hexapep"/>
    <property type="match status" value="1"/>
</dbReference>
<keyword evidence="3" id="KW-1185">Reference proteome</keyword>
<dbReference type="PROSITE" id="PS00101">
    <property type="entry name" value="HEXAPEP_TRANSFERASES"/>
    <property type="match status" value="1"/>
</dbReference>
<dbReference type="InterPro" id="IPR018357">
    <property type="entry name" value="Hexapep_transf_CS"/>
</dbReference>
<dbReference type="InterPro" id="IPR050179">
    <property type="entry name" value="Trans_hexapeptide_repeat"/>
</dbReference>
<evidence type="ECO:0000313" key="3">
    <source>
        <dbReference type="Proteomes" id="UP000694501"/>
    </source>
</evidence>
<name>A0A949JEH3_9ACTN</name>
<dbReference type="AlphaFoldDB" id="A0A949JEH3"/>
<organism evidence="2 3">
    <name type="scientific">Streptomyces tardus</name>
    <dbReference type="NCBI Taxonomy" id="2780544"/>
    <lineage>
        <taxon>Bacteria</taxon>
        <taxon>Bacillati</taxon>
        <taxon>Actinomycetota</taxon>
        <taxon>Actinomycetes</taxon>
        <taxon>Kitasatosporales</taxon>
        <taxon>Streptomycetaceae</taxon>
        <taxon>Streptomyces</taxon>
    </lineage>
</organism>
<proteinExistence type="predicted"/>
<feature type="region of interest" description="Disordered" evidence="1">
    <location>
        <begin position="1"/>
        <end position="50"/>
    </location>
</feature>
<dbReference type="CDD" id="cd03349">
    <property type="entry name" value="LbH_XAT"/>
    <property type="match status" value="1"/>
</dbReference>
<dbReference type="PANTHER" id="PTHR43300">
    <property type="entry name" value="ACETYLTRANSFERASE"/>
    <property type="match status" value="1"/>
</dbReference>
<accession>A0A949JEH3</accession>